<dbReference type="SUPFAM" id="SSF47413">
    <property type="entry name" value="lambda repressor-like DNA-binding domains"/>
    <property type="match status" value="1"/>
</dbReference>
<dbReference type="Gene3D" id="1.10.260.40">
    <property type="entry name" value="lambda repressor-like DNA-binding domains"/>
    <property type="match status" value="1"/>
</dbReference>
<keyword evidence="3" id="KW-1185">Reference proteome</keyword>
<proteinExistence type="predicted"/>
<dbReference type="GO" id="GO:0003677">
    <property type="term" value="F:DNA binding"/>
    <property type="evidence" value="ECO:0007669"/>
    <property type="project" value="InterPro"/>
</dbReference>
<sequence length="65" mass="7262">MEILIYDARKSKDISLHELSNLTGIGSSTLNRIENKITSPTLDQLELIAIALNTKITALFLSKYK</sequence>
<name>A0A923NSQ3_9FIRM</name>
<evidence type="ECO:0000259" key="1">
    <source>
        <dbReference type="PROSITE" id="PS50943"/>
    </source>
</evidence>
<gene>
    <name evidence="2" type="ORF">H9L42_16125</name>
</gene>
<dbReference type="Proteomes" id="UP000602647">
    <property type="component" value="Unassembled WGS sequence"/>
</dbReference>
<dbReference type="InterPro" id="IPR001387">
    <property type="entry name" value="Cro/C1-type_HTH"/>
</dbReference>
<dbReference type="InterPro" id="IPR010982">
    <property type="entry name" value="Lambda_DNA-bd_dom_sf"/>
</dbReference>
<protein>
    <submittedName>
        <fullName evidence="2">Helix-turn-helix transcriptional regulator</fullName>
    </submittedName>
</protein>
<dbReference type="EMBL" id="JACRYT010000034">
    <property type="protein sequence ID" value="MBC6681338.1"/>
    <property type="molecule type" value="Genomic_DNA"/>
</dbReference>
<dbReference type="AlphaFoldDB" id="A0A923NSQ3"/>
<feature type="domain" description="HTH cro/C1-type" evidence="1">
    <location>
        <begin position="5"/>
        <end position="59"/>
    </location>
</feature>
<dbReference type="SMART" id="SM00530">
    <property type="entry name" value="HTH_XRE"/>
    <property type="match status" value="1"/>
</dbReference>
<dbReference type="RefSeq" id="WP_187304434.1">
    <property type="nucleotide sequence ID" value="NZ_JACRYT010000034.1"/>
</dbReference>
<reference evidence="2" key="1">
    <citation type="submission" date="2020-08" db="EMBL/GenBank/DDBJ databases">
        <title>Genome public.</title>
        <authorList>
            <person name="Liu C."/>
            <person name="Sun Q."/>
        </authorList>
    </citation>
    <scope>NUCLEOTIDE SEQUENCE</scope>
    <source>
        <strain evidence="2">BX12</strain>
    </source>
</reference>
<comment type="caution">
    <text evidence="2">The sequence shown here is derived from an EMBL/GenBank/DDBJ whole genome shotgun (WGS) entry which is preliminary data.</text>
</comment>
<evidence type="ECO:0000313" key="3">
    <source>
        <dbReference type="Proteomes" id="UP000602647"/>
    </source>
</evidence>
<accession>A0A923NSQ3</accession>
<evidence type="ECO:0000313" key="2">
    <source>
        <dbReference type="EMBL" id="MBC6681338.1"/>
    </source>
</evidence>
<dbReference type="Pfam" id="PF01381">
    <property type="entry name" value="HTH_3"/>
    <property type="match status" value="1"/>
</dbReference>
<dbReference type="CDD" id="cd00093">
    <property type="entry name" value="HTH_XRE"/>
    <property type="match status" value="1"/>
</dbReference>
<dbReference type="PROSITE" id="PS50943">
    <property type="entry name" value="HTH_CROC1"/>
    <property type="match status" value="1"/>
</dbReference>
<organism evidence="2 3">
    <name type="scientific">Zhenpiania hominis</name>
    <dbReference type="NCBI Taxonomy" id="2763644"/>
    <lineage>
        <taxon>Bacteria</taxon>
        <taxon>Bacillati</taxon>
        <taxon>Bacillota</taxon>
        <taxon>Clostridia</taxon>
        <taxon>Peptostreptococcales</taxon>
        <taxon>Anaerovoracaceae</taxon>
        <taxon>Zhenpiania</taxon>
    </lineage>
</organism>